<proteinExistence type="predicted"/>
<accession>A0AA88GLT9</accession>
<dbReference type="EMBL" id="PYSW02000021">
    <property type="protein sequence ID" value="KAG2383324.1"/>
    <property type="molecule type" value="Genomic_DNA"/>
</dbReference>
<evidence type="ECO:0000313" key="2">
    <source>
        <dbReference type="Proteomes" id="UP000816034"/>
    </source>
</evidence>
<name>A0AA88GLT9_NAELO</name>
<gene>
    <name evidence="1" type="ORF">C9374_004661</name>
</gene>
<protein>
    <submittedName>
        <fullName evidence="1">Uncharacterized protein</fullName>
    </submittedName>
</protein>
<dbReference type="RefSeq" id="XP_044549003.1">
    <property type="nucleotide sequence ID" value="XM_044694325.1"/>
</dbReference>
<organism evidence="1 2">
    <name type="scientific">Naegleria lovaniensis</name>
    <name type="common">Amoeba</name>
    <dbReference type="NCBI Taxonomy" id="51637"/>
    <lineage>
        <taxon>Eukaryota</taxon>
        <taxon>Discoba</taxon>
        <taxon>Heterolobosea</taxon>
        <taxon>Tetramitia</taxon>
        <taxon>Eutetramitia</taxon>
        <taxon>Vahlkampfiidae</taxon>
        <taxon>Naegleria</taxon>
    </lineage>
</organism>
<reference evidence="1 2" key="1">
    <citation type="journal article" date="2018" name="BMC Genomics">
        <title>The genome of Naegleria lovaniensis, the basis for a comparative approach to unravel pathogenicity factors of the human pathogenic amoeba N. fowleri.</title>
        <authorList>
            <person name="Liechti N."/>
            <person name="Schurch N."/>
            <person name="Bruggmann R."/>
            <person name="Wittwer M."/>
        </authorList>
    </citation>
    <scope>NUCLEOTIDE SEQUENCE [LARGE SCALE GENOMIC DNA]</scope>
    <source>
        <strain evidence="1 2">ATCC 30569</strain>
    </source>
</reference>
<dbReference type="Proteomes" id="UP000816034">
    <property type="component" value="Unassembled WGS sequence"/>
</dbReference>
<dbReference type="AlphaFoldDB" id="A0AA88GLT9"/>
<comment type="caution">
    <text evidence="1">The sequence shown here is derived from an EMBL/GenBank/DDBJ whole genome shotgun (WGS) entry which is preliminary data.</text>
</comment>
<evidence type="ECO:0000313" key="1">
    <source>
        <dbReference type="EMBL" id="KAG2383324.1"/>
    </source>
</evidence>
<keyword evidence="2" id="KW-1185">Reference proteome</keyword>
<dbReference type="GeneID" id="68097116"/>
<sequence length="127" mass="15021">MYARKMRILDRATFQDDSSFVVFSIIECDKSEDHNIENIYPCKSKVIELISRTKPELYRHLKDNGDVKDMDYVSMSLAEFEAGPEEAEKRKKLAEAEKQRMEREKIKTLMMMTNIQLITSEWCIEVF</sequence>